<evidence type="ECO:0000256" key="1">
    <source>
        <dbReference type="ARBA" id="ARBA00004123"/>
    </source>
</evidence>
<dbReference type="AlphaFoldDB" id="A0A9P1GTX6"/>
<dbReference type="GO" id="GO:0005829">
    <property type="term" value="C:cytosol"/>
    <property type="evidence" value="ECO:0007669"/>
    <property type="project" value="TreeGrafter"/>
</dbReference>
<dbReference type="GO" id="GO:0005681">
    <property type="term" value="C:spliceosomal complex"/>
    <property type="evidence" value="ECO:0007669"/>
    <property type="project" value="TreeGrafter"/>
</dbReference>
<evidence type="ECO:0000313" key="7">
    <source>
        <dbReference type="Proteomes" id="UP000838763"/>
    </source>
</evidence>
<dbReference type="Gene3D" id="2.30.29.30">
    <property type="entry name" value="Pleckstrin-homology domain (PH domain)/Phosphotyrosine-binding domain (PTB)"/>
    <property type="match status" value="1"/>
</dbReference>
<dbReference type="Proteomes" id="UP000838763">
    <property type="component" value="Unassembled WGS sequence"/>
</dbReference>
<dbReference type="PANTHER" id="PTHR21399:SF0">
    <property type="entry name" value="METHYLOSOME SUBUNIT PICLN"/>
    <property type="match status" value="1"/>
</dbReference>
<dbReference type="Pfam" id="PF03517">
    <property type="entry name" value="Voldacs"/>
    <property type="match status" value="1"/>
</dbReference>
<keyword evidence="4" id="KW-0539">Nucleus</keyword>
<protein>
    <recommendedName>
        <fullName evidence="8">Protein LOT5</fullName>
    </recommendedName>
</protein>
<reference evidence="6" key="1">
    <citation type="submission" date="2022-11" db="EMBL/GenBank/DDBJ databases">
        <authorList>
            <person name="Scott C."/>
            <person name="Bruce N."/>
        </authorList>
    </citation>
    <scope>NUCLEOTIDE SEQUENCE</scope>
</reference>
<accession>A0A9P1GTX6</accession>
<sequence length="282" mass="30133">MPTTTIRTPPLEADFTPLTEYQAQTPETFFGGKPVLHYHAADAKAFVPIDECDVLPVFPKDSSSSPPSGPEAAALGAGAEGLTEKRLGIWVNSDYPTISIHALKTIGSGDNQIHTVWLQIEMGDGGSDDDDFGTVELTIVPPTAGDAASQQAEAKRLFDAISTCSNLHPDPVEEGDEEDEEDDRIVFESSHEFEALAGFTGVMRGTDNGGLPPPMPGSSGWITADNVHEYFDEEGNWIGEEGTSGELGDGAGRVRNRDESNGDNVNGEGAEEDSENKRPRVE</sequence>
<comment type="subcellular location">
    <subcellularLocation>
        <location evidence="2">Cytoplasm</location>
    </subcellularLocation>
    <subcellularLocation>
        <location evidence="1">Nucleus</location>
    </subcellularLocation>
</comment>
<dbReference type="GO" id="GO:0034715">
    <property type="term" value="C:pICln-Sm protein complex"/>
    <property type="evidence" value="ECO:0007669"/>
    <property type="project" value="TreeGrafter"/>
</dbReference>
<dbReference type="InterPro" id="IPR039924">
    <property type="entry name" value="ICln/Lot5/Saf5"/>
</dbReference>
<dbReference type="EMBL" id="CALLCH030000001">
    <property type="protein sequence ID" value="CAI4210510.1"/>
    <property type="molecule type" value="Genomic_DNA"/>
</dbReference>
<dbReference type="GO" id="GO:0045292">
    <property type="term" value="P:mRNA cis splicing, via spliceosome"/>
    <property type="evidence" value="ECO:0007669"/>
    <property type="project" value="TreeGrafter"/>
</dbReference>
<keyword evidence="3" id="KW-0963">Cytoplasm</keyword>
<name>A0A9P1GTX6_9PEZI</name>
<evidence type="ECO:0000313" key="6">
    <source>
        <dbReference type="EMBL" id="CAI4210510.1"/>
    </source>
</evidence>
<comment type="caution">
    <text evidence="6">The sequence shown here is derived from an EMBL/GenBank/DDBJ whole genome shotgun (WGS) entry which is preliminary data.</text>
</comment>
<feature type="compositionally biased region" description="Low complexity" evidence="5">
    <location>
        <begin position="62"/>
        <end position="77"/>
    </location>
</feature>
<dbReference type="InterPro" id="IPR011993">
    <property type="entry name" value="PH-like_dom_sf"/>
</dbReference>
<evidence type="ECO:0000256" key="2">
    <source>
        <dbReference type="ARBA" id="ARBA00004496"/>
    </source>
</evidence>
<evidence type="ECO:0000256" key="5">
    <source>
        <dbReference type="SAM" id="MobiDB-lite"/>
    </source>
</evidence>
<keyword evidence="7" id="KW-1185">Reference proteome</keyword>
<dbReference type="PANTHER" id="PTHR21399">
    <property type="entry name" value="CHLORIDE CONDUCTANCE REGULATORY PROTEIN ICLN"/>
    <property type="match status" value="1"/>
</dbReference>
<proteinExistence type="predicted"/>
<evidence type="ECO:0000256" key="3">
    <source>
        <dbReference type="ARBA" id="ARBA00022490"/>
    </source>
</evidence>
<feature type="region of interest" description="Disordered" evidence="5">
    <location>
        <begin position="234"/>
        <end position="282"/>
    </location>
</feature>
<gene>
    <name evidence="6" type="ORF">PPNO1_LOCUS311</name>
</gene>
<organism evidence="6 7">
    <name type="scientific">Parascedosporium putredinis</name>
    <dbReference type="NCBI Taxonomy" id="1442378"/>
    <lineage>
        <taxon>Eukaryota</taxon>
        <taxon>Fungi</taxon>
        <taxon>Dikarya</taxon>
        <taxon>Ascomycota</taxon>
        <taxon>Pezizomycotina</taxon>
        <taxon>Sordariomycetes</taxon>
        <taxon>Hypocreomycetidae</taxon>
        <taxon>Microascales</taxon>
        <taxon>Microascaceae</taxon>
        <taxon>Parascedosporium</taxon>
    </lineage>
</organism>
<evidence type="ECO:0008006" key="8">
    <source>
        <dbReference type="Google" id="ProtNLM"/>
    </source>
</evidence>
<dbReference type="GO" id="GO:0000387">
    <property type="term" value="P:spliceosomal snRNP assembly"/>
    <property type="evidence" value="ECO:0007669"/>
    <property type="project" value="TreeGrafter"/>
</dbReference>
<feature type="region of interest" description="Disordered" evidence="5">
    <location>
        <begin position="58"/>
        <end position="77"/>
    </location>
</feature>
<dbReference type="OrthoDB" id="19714at2759"/>
<evidence type="ECO:0000256" key="4">
    <source>
        <dbReference type="ARBA" id="ARBA00023242"/>
    </source>
</evidence>